<evidence type="ECO:0000313" key="5">
    <source>
        <dbReference type="Proteomes" id="UP000580250"/>
    </source>
</evidence>
<evidence type="ECO:0000256" key="3">
    <source>
        <dbReference type="SAM" id="MobiDB-lite"/>
    </source>
</evidence>
<feature type="region of interest" description="Disordered" evidence="3">
    <location>
        <begin position="1362"/>
        <end position="1417"/>
    </location>
</feature>
<gene>
    <name evidence="4" type="ORF">MENT_LOCUS21760</name>
</gene>
<accession>A0A6V7V7S2</accession>
<dbReference type="Gene3D" id="1.10.1170.10">
    <property type="entry name" value="Inhibitor Of Apoptosis Protein (2mihbC-IAP-1), Chain A"/>
    <property type="match status" value="1"/>
</dbReference>
<dbReference type="CDD" id="cd00022">
    <property type="entry name" value="BIR"/>
    <property type="match status" value="1"/>
</dbReference>
<dbReference type="SUPFAM" id="SSF57924">
    <property type="entry name" value="Inhibitor of apoptosis (IAP) repeat"/>
    <property type="match status" value="1"/>
</dbReference>
<name>A0A6V7V7S2_MELEN</name>
<dbReference type="Pfam" id="PF00653">
    <property type="entry name" value="BIR"/>
    <property type="match status" value="1"/>
</dbReference>
<feature type="region of interest" description="Disordered" evidence="3">
    <location>
        <begin position="1101"/>
        <end position="1138"/>
    </location>
</feature>
<dbReference type="PANTHER" id="PTHR46771">
    <property type="entry name" value="DETERIN"/>
    <property type="match status" value="1"/>
</dbReference>
<keyword evidence="1" id="KW-0479">Metal-binding</keyword>
<feature type="compositionally biased region" description="Basic and acidic residues" evidence="3">
    <location>
        <begin position="663"/>
        <end position="672"/>
    </location>
</feature>
<dbReference type="SMART" id="SM00238">
    <property type="entry name" value="BIR"/>
    <property type="match status" value="1"/>
</dbReference>
<proteinExistence type="predicted"/>
<dbReference type="GO" id="GO:0046872">
    <property type="term" value="F:metal ion binding"/>
    <property type="evidence" value="ECO:0007669"/>
    <property type="project" value="UniProtKB-KW"/>
</dbReference>
<evidence type="ECO:0000313" key="4">
    <source>
        <dbReference type="EMBL" id="CAD2170354.1"/>
    </source>
</evidence>
<comment type="caution">
    <text evidence="4">The sequence shown here is derived from an EMBL/GenBank/DDBJ whole genome shotgun (WGS) entry which is preliminary data.</text>
</comment>
<dbReference type="InterPro" id="IPR051190">
    <property type="entry name" value="Baculoviral_IAP"/>
</dbReference>
<dbReference type="PROSITE" id="PS50143">
    <property type="entry name" value="BIR_REPEAT_2"/>
    <property type="match status" value="1"/>
</dbReference>
<keyword evidence="2" id="KW-0862">Zinc</keyword>
<dbReference type="EMBL" id="CAJEWN010000167">
    <property type="protein sequence ID" value="CAD2170354.1"/>
    <property type="molecule type" value="Genomic_DNA"/>
</dbReference>
<reference evidence="4 5" key="1">
    <citation type="submission" date="2020-08" db="EMBL/GenBank/DDBJ databases">
        <authorList>
            <person name="Koutsovoulos G."/>
            <person name="Danchin GJ E."/>
        </authorList>
    </citation>
    <scope>NUCLEOTIDE SEQUENCE [LARGE SCALE GENOMIC DNA]</scope>
</reference>
<dbReference type="OrthoDB" id="5855668at2759"/>
<organism evidence="4 5">
    <name type="scientific">Meloidogyne enterolobii</name>
    <name type="common">Root-knot nematode worm</name>
    <name type="synonym">Meloidogyne mayaguensis</name>
    <dbReference type="NCBI Taxonomy" id="390850"/>
    <lineage>
        <taxon>Eukaryota</taxon>
        <taxon>Metazoa</taxon>
        <taxon>Ecdysozoa</taxon>
        <taxon>Nematoda</taxon>
        <taxon>Chromadorea</taxon>
        <taxon>Rhabditida</taxon>
        <taxon>Tylenchina</taxon>
        <taxon>Tylenchomorpha</taxon>
        <taxon>Tylenchoidea</taxon>
        <taxon>Meloidogynidae</taxon>
        <taxon>Meloidogyninae</taxon>
        <taxon>Meloidogyne</taxon>
    </lineage>
</organism>
<feature type="region of interest" description="Disordered" evidence="3">
    <location>
        <begin position="655"/>
        <end position="676"/>
    </location>
</feature>
<dbReference type="Proteomes" id="UP000580250">
    <property type="component" value="Unassembled WGS sequence"/>
</dbReference>
<evidence type="ECO:0000256" key="1">
    <source>
        <dbReference type="ARBA" id="ARBA00022723"/>
    </source>
</evidence>
<feature type="compositionally biased region" description="Low complexity" evidence="3">
    <location>
        <begin position="1106"/>
        <end position="1119"/>
    </location>
</feature>
<protein>
    <submittedName>
        <fullName evidence="4">Uncharacterized protein</fullName>
    </submittedName>
</protein>
<feature type="compositionally biased region" description="Low complexity" evidence="3">
    <location>
        <begin position="1396"/>
        <end position="1412"/>
    </location>
</feature>
<evidence type="ECO:0000256" key="2">
    <source>
        <dbReference type="ARBA" id="ARBA00022833"/>
    </source>
</evidence>
<sequence>MSSKSSNDTNIFANSLPAVSCTTDIRSQLNCEEEDVAQQIIPLDAIGNFLVLLKSGKVKKIDERIDGSTCTIADYKRHVKLAYNQFFGSIIALDEQLVCARREYNGQFHMANMLTRVVDLEDVFPVEFAVGEEMIWRCFLSSQDLQRAPEMKKFLMALNQRSTESRKSDFAAAVIDMNIMQMFVELNVLIAADRKRPPLNNDFASFSYAYLLLERLRLLLRPLKPYSPFDGRLSGKFRTEEVGDLMHVTSSISKDVMNVESARRLSFYRWPHKDFKYTSSSRMSEAGFYLQPSGDGDDKVMCFACSICLISWEQDDDPYQEHERHSPSCKFLTAPLSSTNIPIAATMSSLAPLKWNDEVESQQKSTIENLCEKLIIGTMTTKSLWFAFADPSSNKPQINLIHLDKVAQAVNTLIVDTFDPFLSNAIGLKPPNIPAAPQSLPPIETLTNVIVAAAQQRRVTWSDEPTVMTIEQQQQPLERILLLDQNIAEEAFEDEREEEMVSPGLIEDQEDEELKQHQPSPHVSISPENFDNRIVKITAICSAGVGNDSSDNREDSRQHLLGDSTDAMDCNVEMTSNSSKITAVLFVGISVDETKIQSNNRTCMTEEINAMNVINSLTVGGGDQFIASNTKNAARCPFLLVYHLAETLIPDCEQQQKQSIDMEESKNNNKDEEPMEQSIIEDLNEERNQDYFSQETAVLLAETKKLQEKTAAFSAELAEFLNSEYPYKKPALAKYIIDSQLKPNENVSDTEKIDNTNHVDSSYFDAPLQQSLSSENKVSILYEQHDVSTIIMQCFRLPDELDSSSFRIDHIVATENPDGYVVLGVNCVSDGCALSDNSSSIVIYSRMEVVHMLQEICLRKYFFQNLKKIAQILLLSIDYFGIYRQQKLNEDNKGHNRTSKHKENKQVLGSAVVRFSCGEVILLDLNSGFSMPIFDPKDSEDGQIASDIALCSSEGRSELDQIVVLTSKGRILCFDVKLPFPPVIGDERNEKIFFEISNALKAASSKSSIGEFQLQNELTEASSSSLDGMLAADDKTFSSFDSLDNLWSLTRLHGAASLPSAFQCSTASTFMETSSWNTLLANEVQVHAPSNWIDTTIARQRRSRRPTTATSTFTCSSTSLMSDDKRGGGGEQQTTTTKLQNTRTVWTFSRIEETTFPIAASNILDQNLVFEFSMPPIMPVSHIEISLGSTTNYSSPSSQPQIGGFLSIWLLDSDAIKRLFAKISSSSGSFSASHNKQMLLSLLGENPENFVEENAKCIYGPISIDELSCNLNRHSNVVRLRISTSALLLGAADLFNCDKTQKGWSNQPLHFFIHYKPPESVVNEGLNIYKTSTGKSLFLRQQQQTKLLERFGIFRGGGGGGGTCSGGNDSTTIITPASVGSPLKRSHPGGGGGGSDSSSNQNSGGGNNTKSSPPFYYPASSVKSTNLGSTQVPTLFSLRIHFCSIHGLKSEN</sequence>
<dbReference type="InterPro" id="IPR001370">
    <property type="entry name" value="BIR_rpt"/>
</dbReference>
<dbReference type="PANTHER" id="PTHR46771:SF5">
    <property type="entry name" value="DETERIN"/>
    <property type="match status" value="1"/>
</dbReference>